<accession>A0A915AFP8</accession>
<reference evidence="2" key="1">
    <citation type="submission" date="2022-11" db="UniProtKB">
        <authorList>
            <consortium name="WormBaseParasite"/>
        </authorList>
    </citation>
    <scope>IDENTIFICATION</scope>
</reference>
<dbReference type="AlphaFoldDB" id="A0A915AFP8"/>
<name>A0A915AFP8_PARUN</name>
<organism evidence="1 2">
    <name type="scientific">Parascaris univalens</name>
    <name type="common">Nematode worm</name>
    <dbReference type="NCBI Taxonomy" id="6257"/>
    <lineage>
        <taxon>Eukaryota</taxon>
        <taxon>Metazoa</taxon>
        <taxon>Ecdysozoa</taxon>
        <taxon>Nematoda</taxon>
        <taxon>Chromadorea</taxon>
        <taxon>Rhabditida</taxon>
        <taxon>Spirurina</taxon>
        <taxon>Ascaridomorpha</taxon>
        <taxon>Ascaridoidea</taxon>
        <taxon>Ascarididae</taxon>
        <taxon>Parascaris</taxon>
    </lineage>
</organism>
<protein>
    <submittedName>
        <fullName evidence="2">SWIM-type domain-containing protein</fullName>
    </submittedName>
</protein>
<evidence type="ECO:0000313" key="1">
    <source>
        <dbReference type="Proteomes" id="UP000887569"/>
    </source>
</evidence>
<evidence type="ECO:0000313" key="2">
    <source>
        <dbReference type="WBParaSite" id="PgR007_g147_t01"/>
    </source>
</evidence>
<keyword evidence="1" id="KW-1185">Reference proteome</keyword>
<sequence>MESSTSSFLPRERIHFLSRASTSSNQSTSNGLPVTVGLTNLGATYTCKCEYNALYLNGLKKKRCEHNGATKTDES</sequence>
<dbReference type="Proteomes" id="UP000887569">
    <property type="component" value="Unplaced"/>
</dbReference>
<proteinExistence type="predicted"/>
<dbReference type="WBParaSite" id="PgR007_g147_t01">
    <property type="protein sequence ID" value="PgR007_g147_t01"/>
    <property type="gene ID" value="PgR007_g147"/>
</dbReference>